<dbReference type="InterPro" id="IPR051023">
    <property type="entry name" value="PP2A_Regulatory_Subunit_A"/>
</dbReference>
<dbReference type="Pfam" id="PF02985">
    <property type="entry name" value="HEAT"/>
    <property type="match status" value="1"/>
</dbReference>
<feature type="repeat" description="HEAT" evidence="3">
    <location>
        <begin position="313"/>
        <end position="351"/>
    </location>
</feature>
<protein>
    <recommendedName>
        <fullName evidence="4">Phosphatase PP2A regulatory subunit A/Splicing factor 3B subunit 1-like HEAT repeat domain-containing protein</fullName>
    </recommendedName>
</protein>
<dbReference type="FunFam" id="1.25.10.10:FF:000318">
    <property type="entry name" value="Serine/threonine-protein phosphatase 2A regulatory subunit A gamma isoform"/>
    <property type="match status" value="1"/>
</dbReference>
<evidence type="ECO:0000313" key="5">
    <source>
        <dbReference type="EMBL" id="NDV30507.1"/>
    </source>
</evidence>
<keyword evidence="1" id="KW-0677">Repeat</keyword>
<feature type="repeat" description="HEAT" evidence="3">
    <location>
        <begin position="391"/>
        <end position="429"/>
    </location>
</feature>
<feature type="repeat" description="HEAT" evidence="3">
    <location>
        <begin position="352"/>
        <end position="390"/>
    </location>
</feature>
<dbReference type="PROSITE" id="PS50077">
    <property type="entry name" value="HEAT_REPEAT"/>
    <property type="match status" value="7"/>
</dbReference>
<dbReference type="SUPFAM" id="SSF48371">
    <property type="entry name" value="ARM repeat"/>
    <property type="match status" value="1"/>
</dbReference>
<feature type="repeat" description="HEAT" evidence="3">
    <location>
        <begin position="3"/>
        <end position="41"/>
    </location>
</feature>
<dbReference type="Gene3D" id="1.25.10.10">
    <property type="entry name" value="Leucine-rich Repeat Variant"/>
    <property type="match status" value="1"/>
</dbReference>
<dbReference type="AlphaFoldDB" id="A0A6B2L0S2"/>
<dbReference type="InterPro" id="IPR021133">
    <property type="entry name" value="HEAT_type_2"/>
</dbReference>
<evidence type="ECO:0000256" key="1">
    <source>
        <dbReference type="ARBA" id="ARBA00022737"/>
    </source>
</evidence>
<dbReference type="EMBL" id="GIBP01001538">
    <property type="protein sequence ID" value="NDV30507.1"/>
    <property type="molecule type" value="Transcribed_RNA"/>
</dbReference>
<feature type="repeat" description="HEAT" evidence="3">
    <location>
        <begin position="274"/>
        <end position="312"/>
    </location>
</feature>
<dbReference type="GO" id="GO:0005634">
    <property type="term" value="C:nucleus"/>
    <property type="evidence" value="ECO:0007669"/>
    <property type="project" value="TreeGrafter"/>
</dbReference>
<organism evidence="5">
    <name type="scientific">Arcella intermedia</name>
    <dbReference type="NCBI Taxonomy" id="1963864"/>
    <lineage>
        <taxon>Eukaryota</taxon>
        <taxon>Amoebozoa</taxon>
        <taxon>Tubulinea</taxon>
        <taxon>Elardia</taxon>
        <taxon>Arcellinida</taxon>
        <taxon>Sphaerothecina</taxon>
        <taxon>Arcellidae</taxon>
        <taxon>Arcella</taxon>
    </lineage>
</organism>
<dbReference type="InterPro" id="IPR016024">
    <property type="entry name" value="ARM-type_fold"/>
</dbReference>
<dbReference type="PANTHER" id="PTHR10648:SF4">
    <property type="entry name" value="PROTEIN PHOSPHATASE 2 (FORMERLY 2A), REGULATORY SUBUNIT A, BETA ISOFORM-RELATED"/>
    <property type="match status" value="1"/>
</dbReference>
<evidence type="ECO:0000256" key="2">
    <source>
        <dbReference type="ARBA" id="ARBA00038332"/>
    </source>
</evidence>
<dbReference type="PANTHER" id="PTHR10648">
    <property type="entry name" value="SERINE/THREONINE-PROTEIN PHOSPHATASE PP2A 65 KDA REGULATORY SUBUNIT"/>
    <property type="match status" value="1"/>
</dbReference>
<dbReference type="GO" id="GO:0005829">
    <property type="term" value="C:cytosol"/>
    <property type="evidence" value="ECO:0007669"/>
    <property type="project" value="TreeGrafter"/>
</dbReference>
<feature type="domain" description="Phosphatase PP2A regulatory subunit A/Splicing factor 3B subunit 1-like HEAT repeat" evidence="4">
    <location>
        <begin position="268"/>
        <end position="344"/>
    </location>
</feature>
<dbReference type="GO" id="GO:0019888">
    <property type="term" value="F:protein phosphatase regulator activity"/>
    <property type="evidence" value="ECO:0007669"/>
    <property type="project" value="TreeGrafter"/>
</dbReference>
<reference evidence="5" key="1">
    <citation type="journal article" date="2020" name="J. Eukaryot. Microbiol.">
        <title>De novo Sequencing, Assembly and Annotation of the Transcriptome for the Free-Living Testate Amoeba Arcella intermedia.</title>
        <authorList>
            <person name="Ribeiro G.M."/>
            <person name="Porfirio-Sousa A.L."/>
            <person name="Maurer-Alcala X.X."/>
            <person name="Katz L.A."/>
            <person name="Lahr D.J.G."/>
        </authorList>
    </citation>
    <scope>NUCLEOTIDE SEQUENCE</scope>
</reference>
<comment type="similarity">
    <text evidence="2">Belongs to the phosphatase 2A regulatory subunit A family.</text>
</comment>
<feature type="repeat" description="HEAT" evidence="3">
    <location>
        <begin position="508"/>
        <end position="534"/>
    </location>
</feature>
<sequence length="576" mass="64068">MGTVGVIIAELKSEDIQLRLNSIRNLTTIAKSLGPERTRNELLAFLKESLEDEDEVLLALSEELGKLVPFLGGNEHAYVLLEPLEALSKIEETLVRDKAVESLTKVIPSMTDDNFEEHCIGLVKRMISGEWFTGKSSACGLFHVIYPRVSPPAQTELRGIIKTLSEEETPMVRRSACLHLKKVIPSIDKESLKKEIIDIFKAFSKDEQETVRLQSVENGVALATQLSEEDNQQHIKPVILACAADKSWRVRFMVASTFIDLVGAFGTDITQTDMIPLYIKLLKDSEAEVRLTAVSKLAGITQIVGSECVSKLVLPTIKGLLTDESQNVRASLASDIMDLAVVFGKTLSTEYLMDFILQLLKDEVSEVRHNIISKLNLITPILGKEEISVHILPAIIELAEDRQWRVRLAIVQFVPDLALHLGAENFNDKIGALCMNFIGDCVYSIREAASVNLQYLTKNFGGDWFVKNILPKIVEISKSTNYLYRVTSLFTISSLVNILDANIIAEHLLPIVLQLVNDKVPNIRLNVAKTLKELIQGKVIESGVLETTVKTSLTVMTEDKDMDVRYFANAALQAIN</sequence>
<dbReference type="GO" id="GO:0000159">
    <property type="term" value="C:protein phosphatase type 2A complex"/>
    <property type="evidence" value="ECO:0007669"/>
    <property type="project" value="TreeGrafter"/>
</dbReference>
<feature type="repeat" description="HEAT" evidence="3">
    <location>
        <begin position="235"/>
        <end position="273"/>
    </location>
</feature>
<proteinExistence type="inferred from homology"/>
<dbReference type="InterPro" id="IPR000357">
    <property type="entry name" value="HEAT"/>
</dbReference>
<dbReference type="Pfam" id="PF22646">
    <property type="entry name" value="PPP2R1A-like_HEAT"/>
    <property type="match status" value="1"/>
</dbReference>
<evidence type="ECO:0000259" key="4">
    <source>
        <dbReference type="Pfam" id="PF22646"/>
    </source>
</evidence>
<evidence type="ECO:0000256" key="3">
    <source>
        <dbReference type="PROSITE-ProRule" id="PRU00103"/>
    </source>
</evidence>
<accession>A0A6B2L0S2</accession>
<dbReference type="InterPro" id="IPR011989">
    <property type="entry name" value="ARM-like"/>
</dbReference>
<dbReference type="InterPro" id="IPR054573">
    <property type="entry name" value="PP2A/SF3B1-like_HEAT"/>
</dbReference>
<name>A0A6B2L0S2_9EUKA</name>